<proteinExistence type="predicted"/>
<accession>A0A7Y5AUH3</accession>
<reference evidence="1 2" key="1">
    <citation type="submission" date="2020-06" db="EMBL/GenBank/DDBJ databases">
        <title>Rheinheimera sp. nov., a marine bacterium isolated from coastal.</title>
        <authorList>
            <person name="Yu Q."/>
            <person name="Qi Y."/>
            <person name="Pu J."/>
        </authorList>
    </citation>
    <scope>NUCLEOTIDE SEQUENCE [LARGE SCALE GENOMIC DNA]</scope>
    <source>
        <strain evidence="1 2">YQF-2</strain>
    </source>
</reference>
<evidence type="ECO:0000313" key="2">
    <source>
        <dbReference type="Proteomes" id="UP000523161"/>
    </source>
</evidence>
<evidence type="ECO:0000313" key="1">
    <source>
        <dbReference type="EMBL" id="NRQ44181.1"/>
    </source>
</evidence>
<protein>
    <recommendedName>
        <fullName evidence="3">DUF2383 domain-containing protein</fullName>
    </recommendedName>
</protein>
<comment type="caution">
    <text evidence="1">The sequence shown here is derived from an EMBL/GenBank/DDBJ whole genome shotgun (WGS) entry which is preliminary data.</text>
</comment>
<dbReference type="EMBL" id="JABSOD010000023">
    <property type="protein sequence ID" value="NRQ44181.1"/>
    <property type="molecule type" value="Genomic_DNA"/>
</dbReference>
<gene>
    <name evidence="1" type="ORF">HRH59_16685</name>
</gene>
<dbReference type="RefSeq" id="WP_173502413.1">
    <property type="nucleotide sequence ID" value="NZ_JABSOD010000023.1"/>
</dbReference>
<dbReference type="Proteomes" id="UP000523161">
    <property type="component" value="Unassembled WGS sequence"/>
</dbReference>
<organism evidence="1 2">
    <name type="scientific">Rheinheimera lutimaris</name>
    <dbReference type="NCBI Taxonomy" id="2740584"/>
    <lineage>
        <taxon>Bacteria</taxon>
        <taxon>Pseudomonadati</taxon>
        <taxon>Pseudomonadota</taxon>
        <taxon>Gammaproteobacteria</taxon>
        <taxon>Chromatiales</taxon>
        <taxon>Chromatiaceae</taxon>
        <taxon>Rheinheimera</taxon>
    </lineage>
</organism>
<evidence type="ECO:0008006" key="3">
    <source>
        <dbReference type="Google" id="ProtNLM"/>
    </source>
</evidence>
<sequence>MGYSGWTQSTQLSAAEARLLHGAYTVCVSAEQFFCRATQQVASSNLRYKFIQLATLHREAAQRLPGTGAQPTKVIDVNNELAAVQFWYLHQTATLPEQALQQPALTELSGLLQQQLRVLRRLTATLRSKPARVALAQLVAELQISNDQLQPLLKELPVTRQ</sequence>
<dbReference type="AlphaFoldDB" id="A0A7Y5AUH3"/>
<keyword evidence="2" id="KW-1185">Reference proteome</keyword>
<name>A0A7Y5AUH3_9GAMM</name>